<dbReference type="PANTHER" id="PTHR33085:SF113">
    <property type="entry name" value="OS05G0126000 PROTEIN"/>
    <property type="match status" value="1"/>
</dbReference>
<evidence type="ECO:0000313" key="1">
    <source>
        <dbReference type="EMBL" id="CAL5083790.1"/>
    </source>
</evidence>
<sequence>MILRRFVNIVAENLKGRYSLHRLGVSKHLFYPSTAEAKAAAAKAAGKNGNAGFRAPPTRRLKRLPPPCINFHPSPSILSDRATLEIFALLCPSSSEGRVLCCGDSGRSLIYNADSHFVQTMPSIQGLKGRRPITISTGRPGDLEDLYVLTAGADFSCFHVLRFGGKDRAVHRPWERKAWHWDSLPLPPFNDAISSYTVVDGGRTICVSSEPNGFGTYCFDTVEREWWQVGDWVLPFEGRAEYVPNFKIWLGISSGRPYHLCATSDLSDMKQPPTLQHVLPHLNTPKNWLLSRANLISLGEGKFCVAKVFHEGVDSTGDEPEDSDSPGMEIIGSVFTALSGVELVTSGSSGDELGGLQVHKSVRYMFMEDMIQWEL</sequence>
<accession>A0ABC9FYM4</accession>
<dbReference type="Pfam" id="PF07893">
    <property type="entry name" value="DUF1668"/>
    <property type="match status" value="1"/>
</dbReference>
<reference evidence="2" key="1">
    <citation type="submission" date="2024-06" db="EMBL/GenBank/DDBJ databases">
        <authorList>
            <person name="Ryan C."/>
        </authorList>
    </citation>
    <scope>NUCLEOTIDE SEQUENCE [LARGE SCALE GENOMIC DNA]</scope>
</reference>
<evidence type="ECO:0000313" key="2">
    <source>
        <dbReference type="Proteomes" id="UP001497457"/>
    </source>
</evidence>
<dbReference type="Proteomes" id="UP001497457">
    <property type="component" value="Chromosome 7b"/>
</dbReference>
<proteinExistence type="predicted"/>
<keyword evidence="2" id="KW-1185">Reference proteome</keyword>
<reference evidence="1 2" key="2">
    <citation type="submission" date="2024-10" db="EMBL/GenBank/DDBJ databases">
        <authorList>
            <person name="Ryan C."/>
        </authorList>
    </citation>
    <scope>NUCLEOTIDE SEQUENCE [LARGE SCALE GENOMIC DNA]</scope>
</reference>
<organism evidence="1 2">
    <name type="scientific">Urochloa decumbens</name>
    <dbReference type="NCBI Taxonomy" id="240449"/>
    <lineage>
        <taxon>Eukaryota</taxon>
        <taxon>Viridiplantae</taxon>
        <taxon>Streptophyta</taxon>
        <taxon>Embryophyta</taxon>
        <taxon>Tracheophyta</taxon>
        <taxon>Spermatophyta</taxon>
        <taxon>Magnoliopsida</taxon>
        <taxon>Liliopsida</taxon>
        <taxon>Poales</taxon>
        <taxon>Poaceae</taxon>
        <taxon>PACMAD clade</taxon>
        <taxon>Panicoideae</taxon>
        <taxon>Panicodae</taxon>
        <taxon>Paniceae</taxon>
        <taxon>Melinidinae</taxon>
        <taxon>Urochloa</taxon>
    </lineage>
</organism>
<name>A0ABC9FYM4_9POAL</name>
<dbReference type="InterPro" id="IPR012871">
    <property type="entry name" value="DUF1668_ORYSA"/>
</dbReference>
<protein>
    <submittedName>
        <fullName evidence="1">Uncharacterized protein</fullName>
    </submittedName>
</protein>
<dbReference type="EMBL" id="OZ075117">
    <property type="protein sequence ID" value="CAL5083790.1"/>
    <property type="molecule type" value="Genomic_DNA"/>
</dbReference>
<gene>
    <name evidence="1" type="ORF">URODEC1_LOCUS110151</name>
</gene>
<dbReference type="PANTHER" id="PTHR33085">
    <property type="entry name" value="OS12G0113100 PROTEIN-RELATED"/>
    <property type="match status" value="1"/>
</dbReference>
<dbReference type="AlphaFoldDB" id="A0ABC9FYM4"/>